<gene>
    <name evidence="3" type="ORF">KHU32_19255</name>
</gene>
<dbReference type="InterPro" id="IPR054338">
    <property type="entry name" value="Tse3_cat"/>
</dbReference>
<feature type="domain" description="Peptidoglycan muramidase Tse3 catalytic" evidence="1">
    <location>
        <begin position="139"/>
        <end position="327"/>
    </location>
</feature>
<protein>
    <submittedName>
        <fullName evidence="3">Uncharacterized protein</fullName>
    </submittedName>
</protein>
<dbReference type="EMBL" id="JAHCDA010000004">
    <property type="protein sequence ID" value="MBS7813091.1"/>
    <property type="molecule type" value="Genomic_DNA"/>
</dbReference>
<comment type="caution">
    <text evidence="3">The sequence shown here is derived from an EMBL/GenBank/DDBJ whole genome shotgun (WGS) entry which is preliminary data.</text>
</comment>
<accession>A0ABS5QHB5</accession>
<feature type="domain" description="Peptidoglycan muramidase Tse3 N-terminal" evidence="2">
    <location>
        <begin position="2"/>
        <end position="103"/>
    </location>
</feature>
<organism evidence="3 4">
    <name type="scientific">Roseococcus pinisoli</name>
    <dbReference type="NCBI Taxonomy" id="2835040"/>
    <lineage>
        <taxon>Bacteria</taxon>
        <taxon>Pseudomonadati</taxon>
        <taxon>Pseudomonadota</taxon>
        <taxon>Alphaproteobacteria</taxon>
        <taxon>Acetobacterales</taxon>
        <taxon>Roseomonadaceae</taxon>
        <taxon>Roseococcus</taxon>
    </lineage>
</organism>
<dbReference type="Pfam" id="PF22120">
    <property type="entry name" value="T6SS_Tse3_N"/>
    <property type="match status" value="1"/>
</dbReference>
<dbReference type="InterPro" id="IPR054356">
    <property type="entry name" value="Tse3_N"/>
</dbReference>
<name>A0ABS5QHB5_9PROT</name>
<dbReference type="RefSeq" id="WP_213671791.1">
    <property type="nucleotide sequence ID" value="NZ_JAHCDA010000004.1"/>
</dbReference>
<keyword evidence="4" id="KW-1185">Reference proteome</keyword>
<evidence type="ECO:0000259" key="2">
    <source>
        <dbReference type="Pfam" id="PF22120"/>
    </source>
</evidence>
<evidence type="ECO:0000313" key="4">
    <source>
        <dbReference type="Proteomes" id="UP000766336"/>
    </source>
</evidence>
<proteinExistence type="predicted"/>
<reference evidence="3 4" key="1">
    <citation type="submission" date="2021-05" db="EMBL/GenBank/DDBJ databases">
        <title>Roseococcus sp. XZZS9, whole genome shotgun sequencing project.</title>
        <authorList>
            <person name="Zhao G."/>
            <person name="Shen L."/>
        </authorList>
    </citation>
    <scope>NUCLEOTIDE SEQUENCE [LARGE SCALE GENOMIC DNA]</scope>
    <source>
        <strain evidence="3 4">XZZS9</strain>
    </source>
</reference>
<sequence>MTTTSDTIIRLISFSWKDWVVSIDEQTSVIGALRVDPNMPATIRDLQAAGMLERMCGMVTGGDRGRTLAMVLGSGVDGSTRPIVEKIGNLAGNLWYFRLSADLHTNYRRMGAGFTKANFNPVPYAALIPKGPDAKTKPFGGAGATGIAGPALSVPLWDQAQMVRHNQEILAQYSNPIPGDLFAYLATLTITQRREQAELLMGRPIVSIIAASYRSGLPSRAQVITLAARQYRLEPAMLAAFILAEQRDQSQNEDAVDYAASQSMLVNRATSIGLGQIVTTTAIREDLFSRLIDNPFRQSQQRTQVADLLTSEEYNIFGVAKYIRLVADQAVGKTAAVLPQTVSAFPRINFGAFGGDSATWPSDNIKALGSEYTSRAWDDKLSVGWGEFVFEAYRDIRSSRSF</sequence>
<dbReference type="Proteomes" id="UP000766336">
    <property type="component" value="Unassembled WGS sequence"/>
</dbReference>
<dbReference type="Gene3D" id="1.10.530.10">
    <property type="match status" value="1"/>
</dbReference>
<evidence type="ECO:0000313" key="3">
    <source>
        <dbReference type="EMBL" id="MBS7813091.1"/>
    </source>
</evidence>
<dbReference type="Pfam" id="PF22115">
    <property type="entry name" value="T6SS_Tse3_cat"/>
    <property type="match status" value="1"/>
</dbReference>
<evidence type="ECO:0000259" key="1">
    <source>
        <dbReference type="Pfam" id="PF22115"/>
    </source>
</evidence>